<proteinExistence type="predicted"/>
<comment type="caution">
    <text evidence="1">The sequence shown here is derived from an EMBL/GenBank/DDBJ whole genome shotgun (WGS) entry which is preliminary data.</text>
</comment>
<protein>
    <submittedName>
        <fullName evidence="1">Uncharacterized protein</fullName>
    </submittedName>
</protein>
<evidence type="ECO:0000313" key="1">
    <source>
        <dbReference type="EMBL" id="MSB21835.1"/>
    </source>
</evidence>
<organism evidence="1 2">
    <name type="scientific">Flavonifractor plautii</name>
    <name type="common">Fusobacterium plautii</name>
    <dbReference type="NCBI Taxonomy" id="292800"/>
    <lineage>
        <taxon>Bacteria</taxon>
        <taxon>Bacillati</taxon>
        <taxon>Bacillota</taxon>
        <taxon>Clostridia</taxon>
        <taxon>Eubacteriales</taxon>
        <taxon>Oscillospiraceae</taxon>
        <taxon>Flavonifractor</taxon>
    </lineage>
</organism>
<dbReference type="RefSeq" id="WP_108981972.1">
    <property type="nucleotide sequence ID" value="NZ_WKPR01000027.1"/>
</dbReference>
<dbReference type="AlphaFoldDB" id="A0A6I2R673"/>
<gene>
    <name evidence="1" type="ORF">GKE97_20355</name>
</gene>
<evidence type="ECO:0000313" key="2">
    <source>
        <dbReference type="Proteomes" id="UP000434475"/>
    </source>
</evidence>
<reference evidence="1 2" key="1">
    <citation type="journal article" date="2019" name="Nat. Med.">
        <title>A library of human gut bacterial isolates paired with longitudinal multiomics data enables mechanistic microbiome research.</title>
        <authorList>
            <person name="Poyet M."/>
            <person name="Groussin M."/>
            <person name="Gibbons S.M."/>
            <person name="Avila-Pacheco J."/>
            <person name="Jiang X."/>
            <person name="Kearney S.M."/>
            <person name="Perrotta A.R."/>
            <person name="Berdy B."/>
            <person name="Zhao S."/>
            <person name="Lieberman T.D."/>
            <person name="Swanson P.K."/>
            <person name="Smith M."/>
            <person name="Roesemann S."/>
            <person name="Alexander J.E."/>
            <person name="Rich S.A."/>
            <person name="Livny J."/>
            <person name="Vlamakis H."/>
            <person name="Clish C."/>
            <person name="Bullock K."/>
            <person name="Deik A."/>
            <person name="Scott J."/>
            <person name="Pierce K.A."/>
            <person name="Xavier R.J."/>
            <person name="Alm E.J."/>
        </authorList>
    </citation>
    <scope>NUCLEOTIDE SEQUENCE [LARGE SCALE GENOMIC DNA]</scope>
    <source>
        <strain evidence="1 2">BIOML-A2</strain>
    </source>
</reference>
<sequence>MAKIFLGTLNIDGKPAVPGTKYGRAMGLQHSPRIGIGDTQPWKDITWDIIGDVLVASYNVLLDVDWQVLNFFCLSGGRLVNIDHLPFVIRLPAGGPDLSEPTELRQMVRQLDRPENDYLSWGQDETEYSNAHLAWMPQMDYNPSYRADGSDKGMGWRPVLDPVRIQVDDTRVGQQVWVWTKSGHGYVGILSEYSDYDLMLESACHPIVGSDRKHFGETDGDRVVIDRSGVWCVQPYQGGLPG</sequence>
<dbReference type="Proteomes" id="UP000434475">
    <property type="component" value="Unassembled WGS sequence"/>
</dbReference>
<accession>A0A6I2R673</accession>
<dbReference type="EMBL" id="WKPR01000027">
    <property type="protein sequence ID" value="MSB21835.1"/>
    <property type="molecule type" value="Genomic_DNA"/>
</dbReference>
<name>A0A6I2R673_FLAPL</name>